<organism evidence="1">
    <name type="scientific">plant metagenome</name>
    <dbReference type="NCBI Taxonomy" id="1297885"/>
    <lineage>
        <taxon>unclassified sequences</taxon>
        <taxon>metagenomes</taxon>
        <taxon>organismal metagenomes</taxon>
    </lineage>
</organism>
<gene>
    <name evidence="1" type="ORF">RAN7_0636</name>
</gene>
<evidence type="ECO:0000313" key="1">
    <source>
        <dbReference type="EMBL" id="VFS29099.1"/>
    </source>
</evidence>
<sequence length="40" mass="4412">MAREADWISSNMADDLYQDGRVEGGRWSAQGAPDMLGRPT</sequence>
<name>A0A484Y4H1_9ZZZZ</name>
<accession>A0A484Y4H1</accession>
<reference evidence="1" key="1">
    <citation type="submission" date="2019-03" db="EMBL/GenBank/DDBJ databases">
        <authorList>
            <person name="Danneels B."/>
        </authorList>
    </citation>
    <scope>NUCLEOTIDE SEQUENCE</scope>
</reference>
<dbReference type="EMBL" id="CAADIZ010000049">
    <property type="protein sequence ID" value="VFS29099.1"/>
    <property type="molecule type" value="Genomic_DNA"/>
</dbReference>
<dbReference type="AlphaFoldDB" id="A0A484Y4H1"/>
<protein>
    <submittedName>
        <fullName evidence="1">Uncharacterized protein</fullName>
    </submittedName>
</protein>
<proteinExistence type="predicted"/>